<reference evidence="2" key="1">
    <citation type="journal article" date="2019" name="bioRxiv">
        <title>The Genome of the Zebra Mussel, Dreissena polymorpha: A Resource for Invasive Species Research.</title>
        <authorList>
            <person name="McCartney M.A."/>
            <person name="Auch B."/>
            <person name="Kono T."/>
            <person name="Mallez S."/>
            <person name="Zhang Y."/>
            <person name="Obille A."/>
            <person name="Becker A."/>
            <person name="Abrahante J.E."/>
            <person name="Garbe J."/>
            <person name="Badalamenti J.P."/>
            <person name="Herman A."/>
            <person name="Mangelson H."/>
            <person name="Liachko I."/>
            <person name="Sullivan S."/>
            <person name="Sone E.D."/>
            <person name="Koren S."/>
            <person name="Silverstein K.A.T."/>
            <person name="Beckman K.B."/>
            <person name="Gohl D.M."/>
        </authorList>
    </citation>
    <scope>NUCLEOTIDE SEQUENCE</scope>
    <source>
        <strain evidence="2">Duluth1</strain>
        <tissue evidence="2">Whole animal</tissue>
    </source>
</reference>
<organism evidence="2 3">
    <name type="scientific">Dreissena polymorpha</name>
    <name type="common">Zebra mussel</name>
    <name type="synonym">Mytilus polymorpha</name>
    <dbReference type="NCBI Taxonomy" id="45954"/>
    <lineage>
        <taxon>Eukaryota</taxon>
        <taxon>Metazoa</taxon>
        <taxon>Spiralia</taxon>
        <taxon>Lophotrochozoa</taxon>
        <taxon>Mollusca</taxon>
        <taxon>Bivalvia</taxon>
        <taxon>Autobranchia</taxon>
        <taxon>Heteroconchia</taxon>
        <taxon>Euheterodonta</taxon>
        <taxon>Imparidentia</taxon>
        <taxon>Neoheterodontei</taxon>
        <taxon>Myida</taxon>
        <taxon>Dreissenoidea</taxon>
        <taxon>Dreissenidae</taxon>
        <taxon>Dreissena</taxon>
    </lineage>
</organism>
<proteinExistence type="predicted"/>
<evidence type="ECO:0000313" key="1">
    <source>
        <dbReference type="EMBL" id="KAH3880830.1"/>
    </source>
</evidence>
<dbReference type="EMBL" id="JAIWYP010000001">
    <property type="protein sequence ID" value="KAH3880830.1"/>
    <property type="molecule type" value="Genomic_DNA"/>
</dbReference>
<evidence type="ECO:0008006" key="4">
    <source>
        <dbReference type="Google" id="ProtNLM"/>
    </source>
</evidence>
<evidence type="ECO:0000313" key="3">
    <source>
        <dbReference type="Proteomes" id="UP000828390"/>
    </source>
</evidence>
<dbReference type="Proteomes" id="UP000828390">
    <property type="component" value="Unassembled WGS sequence"/>
</dbReference>
<evidence type="ECO:0000313" key="2">
    <source>
        <dbReference type="EMBL" id="KAH3880841.1"/>
    </source>
</evidence>
<gene>
    <name evidence="1" type="ORF">DPMN_004752</name>
    <name evidence="2" type="ORF">DPMN_004763</name>
</gene>
<comment type="caution">
    <text evidence="2">The sequence shown here is derived from an EMBL/GenBank/DDBJ whole genome shotgun (WGS) entry which is preliminary data.</text>
</comment>
<protein>
    <recommendedName>
        <fullName evidence="4">DDE-1 domain-containing protein</fullName>
    </recommendedName>
</protein>
<accession>A0A9D4MS95</accession>
<dbReference type="AlphaFoldDB" id="A0A9D4MS95"/>
<keyword evidence="3" id="KW-1185">Reference proteome</keyword>
<reference evidence="2" key="2">
    <citation type="submission" date="2020-11" db="EMBL/GenBank/DDBJ databases">
        <authorList>
            <person name="McCartney M.A."/>
            <person name="Auch B."/>
            <person name="Kono T."/>
            <person name="Mallez S."/>
            <person name="Becker A."/>
            <person name="Gohl D.M."/>
            <person name="Silverstein K.A.T."/>
            <person name="Koren S."/>
            <person name="Bechman K.B."/>
            <person name="Herman A."/>
            <person name="Abrahante J.E."/>
            <person name="Garbe J."/>
        </authorList>
    </citation>
    <scope>NUCLEOTIDE SEQUENCE</scope>
    <source>
        <strain evidence="2">Duluth1</strain>
        <tissue evidence="2">Whole animal</tissue>
    </source>
</reference>
<name>A0A9D4MS95_DREPO</name>
<sequence length="100" mass="11169">MSDGARRQVDHGLAGLGDKRQITVLLAVAMDSTMLAPQIIYAGKSDRCLPRGLRFPDDWDIAVTENHWSNEQSMLWYVKNVIIPYVNGIRESLPSVSSKP</sequence>
<dbReference type="EMBL" id="JAIWYP010000001">
    <property type="protein sequence ID" value="KAH3880841.1"/>
    <property type="molecule type" value="Genomic_DNA"/>
</dbReference>